<dbReference type="eggNOG" id="arCOG03377">
    <property type="taxonomic scope" value="Archaea"/>
</dbReference>
<dbReference type="BioCyc" id="PSP1104324:GJSN-1471-MONOMER"/>
<dbReference type="AlphaFoldDB" id="G7VEV3"/>
<dbReference type="HOGENOM" id="CLU_1248327_0_0_2"/>
<name>G7VEV3_9CREN</name>
<dbReference type="EMBL" id="CP003098">
    <property type="protein sequence ID" value="AET32919.1"/>
    <property type="molecule type" value="Genomic_DNA"/>
</dbReference>
<dbReference type="STRING" id="1104324.P186_1496"/>
<evidence type="ECO:0000313" key="2">
    <source>
        <dbReference type="Proteomes" id="UP000005867"/>
    </source>
</evidence>
<evidence type="ECO:0000313" key="1">
    <source>
        <dbReference type="EMBL" id="AET32919.1"/>
    </source>
</evidence>
<protein>
    <submittedName>
        <fullName evidence="1">Uncharacterized protein</fullName>
    </submittedName>
</protein>
<dbReference type="Proteomes" id="UP000005867">
    <property type="component" value="Chromosome"/>
</dbReference>
<dbReference type="KEGG" id="pyr:P186_1496"/>
<keyword evidence="2" id="KW-1185">Reference proteome</keyword>
<sequence>MPVIFQAPCDKVFTLGYATWLGSRAAYVTVSHGLNNGDGVYQPCYYDCGGEPTGYVEEMDKELYADAAVLKIEQRGTQASPHVEICGFNPAPPLSNGYFTDAELQNLQGQTVWSMHRIGHVTGCKGGQARIYFYDPQYCLLSVYYDPQWQPAQEGDSGSPLFQLRSDAIDRSWHVKVAGIFVRLRPADNPQFMEFMGVECVNRFYGLGFRYGN</sequence>
<dbReference type="RefSeq" id="WP_014288745.1">
    <property type="nucleotide sequence ID" value="NC_016645.1"/>
</dbReference>
<reference evidence="1 2" key="1">
    <citation type="journal article" date="2012" name="J. Bacteriol.">
        <title>Complete genome sequence of strain 1860, a crenarchaeon of the genus pyrobaculum able to grow with various electron acceptors.</title>
        <authorList>
            <person name="Mardanov A.V."/>
            <person name="Gumerov V.M."/>
            <person name="Slobodkina G.B."/>
            <person name="Beletsky A.V."/>
            <person name="Bonch-Osmolovskaya E.A."/>
            <person name="Ravin N.V."/>
            <person name="Skryabin K.G."/>
        </authorList>
    </citation>
    <scope>NUCLEOTIDE SEQUENCE [LARGE SCALE GENOMIC DNA]</scope>
    <source>
        <strain evidence="1 2">1860</strain>
    </source>
</reference>
<gene>
    <name evidence="1" type="ORF">P186_1496</name>
</gene>
<accession>G7VEV3</accession>
<dbReference type="GeneID" id="11595756"/>
<dbReference type="OrthoDB" id="384540at2157"/>
<organism evidence="1 2">
    <name type="scientific">Pyrobaculum ferrireducens</name>
    <dbReference type="NCBI Taxonomy" id="1104324"/>
    <lineage>
        <taxon>Archaea</taxon>
        <taxon>Thermoproteota</taxon>
        <taxon>Thermoprotei</taxon>
        <taxon>Thermoproteales</taxon>
        <taxon>Thermoproteaceae</taxon>
        <taxon>Pyrobaculum</taxon>
    </lineage>
</organism>
<proteinExistence type="predicted"/>